<dbReference type="EMBL" id="NOIG01000008">
    <property type="protein sequence ID" value="OYD49595.1"/>
    <property type="molecule type" value="Genomic_DNA"/>
</dbReference>
<reference evidence="3 4" key="1">
    <citation type="submission" date="2017-07" db="EMBL/GenBank/DDBJ databases">
        <title>Acidovorax KNDSW TSA 6 genome sequence and assembly.</title>
        <authorList>
            <person name="Mayilraj S."/>
        </authorList>
    </citation>
    <scope>NUCLEOTIDE SEQUENCE [LARGE SCALE GENOMIC DNA]</scope>
    <source>
        <strain evidence="3 4">KNDSW-TSA6</strain>
    </source>
</reference>
<keyword evidence="1" id="KW-1133">Transmembrane helix</keyword>
<gene>
    <name evidence="3" type="ORF">CBY09_11485</name>
</gene>
<protein>
    <recommendedName>
        <fullName evidence="5">DUF3999 domain-containing protein</fullName>
    </recommendedName>
</protein>
<organism evidence="3 4">
    <name type="scientific">Acidovorax kalamii</name>
    <dbReference type="NCBI Taxonomy" id="2004485"/>
    <lineage>
        <taxon>Bacteria</taxon>
        <taxon>Pseudomonadati</taxon>
        <taxon>Pseudomonadota</taxon>
        <taxon>Betaproteobacteria</taxon>
        <taxon>Burkholderiales</taxon>
        <taxon>Comamonadaceae</taxon>
        <taxon>Acidovorax</taxon>
    </lineage>
</organism>
<proteinExistence type="predicted"/>
<keyword evidence="4" id="KW-1185">Reference proteome</keyword>
<comment type="caution">
    <text evidence="3">The sequence shown here is derived from an EMBL/GenBank/DDBJ whole genome shotgun (WGS) entry which is preliminary data.</text>
</comment>
<evidence type="ECO:0000256" key="1">
    <source>
        <dbReference type="SAM" id="Phobius"/>
    </source>
</evidence>
<feature type="transmembrane region" description="Helical" evidence="1">
    <location>
        <begin position="458"/>
        <end position="479"/>
    </location>
</feature>
<dbReference type="OrthoDB" id="5405606at2"/>
<evidence type="ECO:0008006" key="5">
    <source>
        <dbReference type="Google" id="ProtNLM"/>
    </source>
</evidence>
<accession>A0A235EMB1</accession>
<evidence type="ECO:0000313" key="4">
    <source>
        <dbReference type="Proteomes" id="UP000215441"/>
    </source>
</evidence>
<feature type="signal peptide" evidence="2">
    <location>
        <begin position="1"/>
        <end position="27"/>
    </location>
</feature>
<keyword evidence="2" id="KW-0732">Signal</keyword>
<evidence type="ECO:0000256" key="2">
    <source>
        <dbReference type="SAM" id="SignalP"/>
    </source>
</evidence>
<keyword evidence="1" id="KW-0812">Transmembrane</keyword>
<dbReference type="Pfam" id="PF13163">
    <property type="entry name" value="DUF3999"/>
    <property type="match status" value="1"/>
</dbReference>
<evidence type="ECO:0000313" key="3">
    <source>
        <dbReference type="EMBL" id="OYD49595.1"/>
    </source>
</evidence>
<dbReference type="Proteomes" id="UP000215441">
    <property type="component" value="Unassembled WGS sequence"/>
</dbReference>
<name>A0A235EMB1_9BURK</name>
<feature type="chain" id="PRO_5012918125" description="DUF3999 domain-containing protein" evidence="2">
    <location>
        <begin position="28"/>
        <end position="497"/>
    </location>
</feature>
<dbReference type="AlphaFoldDB" id="A0A235EMB1"/>
<keyword evidence="1" id="KW-0472">Membrane</keyword>
<dbReference type="InterPro" id="IPR025060">
    <property type="entry name" value="DUF3999"/>
</dbReference>
<dbReference type="RefSeq" id="WP_094289641.1">
    <property type="nucleotide sequence ID" value="NZ_NOIG01000008.1"/>
</dbReference>
<sequence length="497" mass="50428">MKKPVALNLPLVLAAAALSLCAGVAQAAADANSPAAYAIRIPVTLAADAPLQRVMLPAEVLVRLQSPGYADVRLFNGAGQPVPMALAGVAAASAPEESVTLPAYPILGAASTGTAGLEGLSLRIEERQGQRVVQIDTAATTTTAGPATPQAVRGALLDARNVQLPVARIALDADLPAGQPVTFRVQASKDLKHWQPLTETVLYRADAAAAPTVSTAPGRLGNEQIDLQRADLKGHYLRVTWGDAAVTLRGAALATARSTGPRERVSASMAAPALANPRELVFALPFATPVAALAITPPGSNVLIPVRVLGRNHREQPWSPLASAVVYKMATGGKEQASGPVELGGASVREIKIEADPKTPGFAAAPALALQFEPAQLVFLASGQGPFTLAAGLPGATAAASAFLPLASLVPGYQPAKENQLPVALADVARADITGGQPADGAMVPAAAASGGISTRSAVLWGVLLAGVAALGLMAWLLLRQTKQAGHQAPAAPTDAA</sequence>